<proteinExistence type="predicted"/>
<dbReference type="RefSeq" id="WP_217849673.1">
    <property type="nucleotide sequence ID" value="NZ_CP077073.1"/>
</dbReference>
<organism evidence="1 2">
    <name type="scientific">Pseudomonas muyukensis</name>
    <dbReference type="NCBI Taxonomy" id="2842357"/>
    <lineage>
        <taxon>Bacteria</taxon>
        <taxon>Pseudomonadati</taxon>
        <taxon>Pseudomonadota</taxon>
        <taxon>Gammaproteobacteria</taxon>
        <taxon>Pseudomonadales</taxon>
        <taxon>Pseudomonadaceae</taxon>
        <taxon>Pseudomonas</taxon>
    </lineage>
</organism>
<reference evidence="1" key="1">
    <citation type="journal article" date="2021" name="Microorganisms">
        <title>The Ever-Expanding Pseudomonas Genus: Description of 43 New Species and Partition of the Pseudomonas putida Group.</title>
        <authorList>
            <person name="Girard L."/>
            <person name="Lood C."/>
            <person name="Hofte M."/>
            <person name="Vandamme P."/>
            <person name="Rokni-Zadeh H."/>
            <person name="van Noort V."/>
            <person name="Lavigne R."/>
            <person name="De Mot R."/>
        </authorList>
    </citation>
    <scope>NUCLEOTIDE SEQUENCE</scope>
    <source>
        <strain evidence="1">COW39</strain>
    </source>
</reference>
<dbReference type="Proteomes" id="UP001047646">
    <property type="component" value="Chromosome"/>
</dbReference>
<evidence type="ECO:0000313" key="1">
    <source>
        <dbReference type="EMBL" id="QXH34831.1"/>
    </source>
</evidence>
<gene>
    <name evidence="1" type="ORF">KSS95_22270</name>
</gene>
<sequence>MTRRGAAWLCLVFCLAVLAELPASWLGLPAQGVVGSLWQGQATQWGAVGPLSWELQPWRMQAHVAFSFQGQGWQARVSGWPWRWQGGLATLGGQASTTQGYRLAGHWQGALQVQGAGRECQAASGRITVNDLALAEPWSLGLGQGAIEMTCQGGWRLTGNLGLAGQHVLALDADLLARRARLNIEVQPDAALTPVLRSVQWLGGDALRGQREVRW</sequence>
<evidence type="ECO:0000313" key="2">
    <source>
        <dbReference type="Proteomes" id="UP001047646"/>
    </source>
</evidence>
<keyword evidence="2" id="KW-1185">Reference proteome</keyword>
<accession>A0ABX8MB19</accession>
<dbReference type="EMBL" id="CP077073">
    <property type="protein sequence ID" value="QXH34831.1"/>
    <property type="molecule type" value="Genomic_DNA"/>
</dbReference>
<name>A0ABX8MB19_9PSED</name>
<protein>
    <submittedName>
        <fullName evidence="1">Type II secretion system protein N</fullName>
    </submittedName>
</protein>